<keyword evidence="2" id="KW-1185">Reference proteome</keyword>
<dbReference type="InterPro" id="IPR011990">
    <property type="entry name" value="TPR-like_helical_dom_sf"/>
</dbReference>
<evidence type="ECO:0000313" key="1">
    <source>
        <dbReference type="EMBL" id="CAG8634713.1"/>
    </source>
</evidence>
<dbReference type="SUPFAM" id="SSF48452">
    <property type="entry name" value="TPR-like"/>
    <property type="match status" value="1"/>
</dbReference>
<proteinExistence type="predicted"/>
<sequence>MEIVESSSLVSNKKNSSQNFVDIENSTDRNLHYSAEVEPVAHDLAWYVSDIKQLLTSSAEVEGEPSDDTRLQYAIRRYRKACELFPDSYDLKFIGHKIAIKEGDMSQAIMYFDELRRLFPDHEPLKEYLMEITESVRHQTTDDNFSENLPFDPTHVDELDGTASIGTPGGLIFLDSKHRTDAH</sequence>
<accession>A0A9N9DGJ8</accession>
<evidence type="ECO:0000313" key="2">
    <source>
        <dbReference type="Proteomes" id="UP000789342"/>
    </source>
</evidence>
<organism evidence="1 2">
    <name type="scientific">Acaulospora morrowiae</name>
    <dbReference type="NCBI Taxonomy" id="94023"/>
    <lineage>
        <taxon>Eukaryota</taxon>
        <taxon>Fungi</taxon>
        <taxon>Fungi incertae sedis</taxon>
        <taxon>Mucoromycota</taxon>
        <taxon>Glomeromycotina</taxon>
        <taxon>Glomeromycetes</taxon>
        <taxon>Diversisporales</taxon>
        <taxon>Acaulosporaceae</taxon>
        <taxon>Acaulospora</taxon>
    </lineage>
</organism>
<dbReference type="OrthoDB" id="18145at2759"/>
<dbReference type="EMBL" id="CAJVPV010008791">
    <property type="protein sequence ID" value="CAG8634713.1"/>
    <property type="molecule type" value="Genomic_DNA"/>
</dbReference>
<dbReference type="Gene3D" id="1.25.40.10">
    <property type="entry name" value="Tetratricopeptide repeat domain"/>
    <property type="match status" value="1"/>
</dbReference>
<dbReference type="Proteomes" id="UP000789342">
    <property type="component" value="Unassembled WGS sequence"/>
</dbReference>
<dbReference type="AlphaFoldDB" id="A0A9N9DGJ8"/>
<comment type="caution">
    <text evidence="1">The sequence shown here is derived from an EMBL/GenBank/DDBJ whole genome shotgun (WGS) entry which is preliminary data.</text>
</comment>
<name>A0A9N9DGJ8_9GLOM</name>
<gene>
    <name evidence="1" type="ORF">AMORRO_LOCUS9253</name>
</gene>
<reference evidence="1" key="1">
    <citation type="submission" date="2021-06" db="EMBL/GenBank/DDBJ databases">
        <authorList>
            <person name="Kallberg Y."/>
            <person name="Tangrot J."/>
            <person name="Rosling A."/>
        </authorList>
    </citation>
    <scope>NUCLEOTIDE SEQUENCE</scope>
    <source>
        <strain evidence="1">CL551</strain>
    </source>
</reference>
<protein>
    <submittedName>
        <fullName evidence="1">6917_t:CDS:1</fullName>
    </submittedName>
</protein>